<keyword evidence="3" id="KW-1185">Reference proteome</keyword>
<dbReference type="EMBL" id="JACVVK020000015">
    <property type="protein sequence ID" value="KAK7504373.1"/>
    <property type="molecule type" value="Genomic_DNA"/>
</dbReference>
<proteinExistence type="predicted"/>
<evidence type="ECO:0000313" key="3">
    <source>
        <dbReference type="Proteomes" id="UP001519460"/>
    </source>
</evidence>
<gene>
    <name evidence="2" type="ORF">BaRGS_00004239</name>
</gene>
<sequence>MTSLTILSSILILVVLIRAEDPSTPTCTRFPRQWEITAIDMRTLNKPQIEYSKMAWDLTQNKQAILTYTRDLATGELETAFKERTVNDFEKHGKCTSSRLTAESPTEKIPDDAFGLFGSDYMGTDLFFDMKTFTTMENDEPTQSTFAFTATDTGECVPLFR</sequence>
<name>A0ABD0LZ11_9CAEN</name>
<dbReference type="Proteomes" id="UP001519460">
    <property type="component" value="Unassembled WGS sequence"/>
</dbReference>
<reference evidence="2 3" key="1">
    <citation type="journal article" date="2023" name="Sci. Data">
        <title>Genome assembly of the Korean intertidal mud-creeper Batillaria attramentaria.</title>
        <authorList>
            <person name="Patra A.K."/>
            <person name="Ho P.T."/>
            <person name="Jun S."/>
            <person name="Lee S.J."/>
            <person name="Kim Y."/>
            <person name="Won Y.J."/>
        </authorList>
    </citation>
    <scope>NUCLEOTIDE SEQUENCE [LARGE SCALE GENOMIC DNA]</scope>
    <source>
        <strain evidence="2">Wonlab-2016</strain>
    </source>
</reference>
<accession>A0ABD0LZ11</accession>
<feature type="non-terminal residue" evidence="2">
    <location>
        <position position="161"/>
    </location>
</feature>
<organism evidence="2 3">
    <name type="scientific">Batillaria attramentaria</name>
    <dbReference type="NCBI Taxonomy" id="370345"/>
    <lineage>
        <taxon>Eukaryota</taxon>
        <taxon>Metazoa</taxon>
        <taxon>Spiralia</taxon>
        <taxon>Lophotrochozoa</taxon>
        <taxon>Mollusca</taxon>
        <taxon>Gastropoda</taxon>
        <taxon>Caenogastropoda</taxon>
        <taxon>Sorbeoconcha</taxon>
        <taxon>Cerithioidea</taxon>
        <taxon>Batillariidae</taxon>
        <taxon>Batillaria</taxon>
    </lineage>
</organism>
<evidence type="ECO:0000313" key="2">
    <source>
        <dbReference type="EMBL" id="KAK7504373.1"/>
    </source>
</evidence>
<dbReference type="AlphaFoldDB" id="A0ABD0LZ11"/>
<feature type="signal peptide" evidence="1">
    <location>
        <begin position="1"/>
        <end position="19"/>
    </location>
</feature>
<protein>
    <submittedName>
        <fullName evidence="2">Uncharacterized protein</fullName>
    </submittedName>
</protein>
<comment type="caution">
    <text evidence="2">The sequence shown here is derived from an EMBL/GenBank/DDBJ whole genome shotgun (WGS) entry which is preliminary data.</text>
</comment>
<feature type="chain" id="PRO_5044836864" evidence="1">
    <location>
        <begin position="20"/>
        <end position="161"/>
    </location>
</feature>
<keyword evidence="1" id="KW-0732">Signal</keyword>
<evidence type="ECO:0000256" key="1">
    <source>
        <dbReference type="SAM" id="SignalP"/>
    </source>
</evidence>